<accession>A0ABV6V9T7</accession>
<proteinExistence type="predicted"/>
<protein>
    <submittedName>
        <fullName evidence="1">Uncharacterized protein</fullName>
    </submittedName>
</protein>
<dbReference type="RefSeq" id="WP_380507925.1">
    <property type="nucleotide sequence ID" value="NZ_JBHEZX010000005.1"/>
</dbReference>
<name>A0ABV6V9T7_9ACTN</name>
<dbReference type="Proteomes" id="UP001592582">
    <property type="component" value="Unassembled WGS sequence"/>
</dbReference>
<comment type="caution">
    <text evidence="1">The sequence shown here is derived from an EMBL/GenBank/DDBJ whole genome shotgun (WGS) entry which is preliminary data.</text>
</comment>
<organism evidence="1 2">
    <name type="scientific">Streptacidiphilus alkalitolerans</name>
    <dbReference type="NCBI Taxonomy" id="3342712"/>
    <lineage>
        <taxon>Bacteria</taxon>
        <taxon>Bacillati</taxon>
        <taxon>Actinomycetota</taxon>
        <taxon>Actinomycetes</taxon>
        <taxon>Kitasatosporales</taxon>
        <taxon>Streptomycetaceae</taxon>
        <taxon>Streptacidiphilus</taxon>
    </lineage>
</organism>
<reference evidence="1 2" key="1">
    <citation type="submission" date="2024-09" db="EMBL/GenBank/DDBJ databases">
        <authorList>
            <person name="Lee S.D."/>
        </authorList>
    </citation>
    <scope>NUCLEOTIDE SEQUENCE [LARGE SCALE GENOMIC DNA]</scope>
    <source>
        <strain evidence="1 2">N1-1</strain>
    </source>
</reference>
<gene>
    <name evidence="1" type="ORF">ACEZDG_14025</name>
</gene>
<sequence length="352" mass="38482">MTIEETPAQAAYAAYGRSTGGLNFLGEPMPQWGDLPITIQQAWVAAADEIRLESMCAIGSLVNMVQVLMERHIQLGTLLMKVTPEADRPALLEQVRTTTHDAYAALGILSKRVIFEPLEVYTVPEWQVERLATVTDLTWREVFYAVRDAAKHVYTVHSSVDTDQFERIALLRAAAATYDDLAQDLDTERQEPGTHRHPQLLAQIQVADRLAAEAGLSCRIAPVLAHLVDGEEQLLLDRIAEAEADPETYADNLPRLRAALTAVQAAKATTEYRVVFARIGARGGKNGTEAPLPLTVHAHDGDHLAELIGGYARNFLGSREIEVSIDAELTSGAIIVGMGRPAGEFTIERTAQ</sequence>
<evidence type="ECO:0000313" key="2">
    <source>
        <dbReference type="Proteomes" id="UP001592582"/>
    </source>
</evidence>
<keyword evidence="2" id="KW-1185">Reference proteome</keyword>
<dbReference type="EMBL" id="JBHEZX010000005">
    <property type="protein sequence ID" value="MFC1410383.1"/>
    <property type="molecule type" value="Genomic_DNA"/>
</dbReference>
<evidence type="ECO:0000313" key="1">
    <source>
        <dbReference type="EMBL" id="MFC1410383.1"/>
    </source>
</evidence>